<proteinExistence type="predicted"/>
<reference evidence="1 2" key="1">
    <citation type="journal article" date="2016" name="Mol. Biol. Evol.">
        <title>Comparative Genomics of Early-Diverging Mushroom-Forming Fungi Provides Insights into the Origins of Lignocellulose Decay Capabilities.</title>
        <authorList>
            <person name="Nagy L.G."/>
            <person name="Riley R."/>
            <person name="Tritt A."/>
            <person name="Adam C."/>
            <person name="Daum C."/>
            <person name="Floudas D."/>
            <person name="Sun H."/>
            <person name="Yadav J.S."/>
            <person name="Pangilinan J."/>
            <person name="Larsson K.H."/>
            <person name="Matsuura K."/>
            <person name="Barry K."/>
            <person name="Labutti K."/>
            <person name="Kuo R."/>
            <person name="Ohm R.A."/>
            <person name="Bhattacharya S.S."/>
            <person name="Shirouzu T."/>
            <person name="Yoshinaga Y."/>
            <person name="Martin F.M."/>
            <person name="Grigoriev I.V."/>
            <person name="Hibbett D.S."/>
        </authorList>
    </citation>
    <scope>NUCLEOTIDE SEQUENCE [LARGE SCALE GENOMIC DNA]</scope>
    <source>
        <strain evidence="1 2">L-15889</strain>
    </source>
</reference>
<dbReference type="AlphaFoldDB" id="A0A165P6S2"/>
<dbReference type="EMBL" id="KV429072">
    <property type="protein sequence ID" value="KZT67837.1"/>
    <property type="molecule type" value="Genomic_DNA"/>
</dbReference>
<dbReference type="OrthoDB" id="3059648at2759"/>
<keyword evidence="2" id="KW-1185">Reference proteome</keyword>
<accession>A0A165P6S2</accession>
<dbReference type="Proteomes" id="UP000076727">
    <property type="component" value="Unassembled WGS sequence"/>
</dbReference>
<gene>
    <name evidence="1" type="ORF">DAEQUDRAFT_373981</name>
</gene>
<name>A0A165P6S2_9APHY</name>
<organism evidence="1 2">
    <name type="scientific">Daedalea quercina L-15889</name>
    <dbReference type="NCBI Taxonomy" id="1314783"/>
    <lineage>
        <taxon>Eukaryota</taxon>
        <taxon>Fungi</taxon>
        <taxon>Dikarya</taxon>
        <taxon>Basidiomycota</taxon>
        <taxon>Agaricomycotina</taxon>
        <taxon>Agaricomycetes</taxon>
        <taxon>Polyporales</taxon>
        <taxon>Fomitopsis</taxon>
    </lineage>
</organism>
<sequence length="253" mass="29136">MPASHKIPKPKPLPDRIEIGDSSFFATSMMMKSAFTRFRNLVKQVAEKYLDLDLAMRYQDQHMLKKHFTEVAKLWGHEGRYEGDWPICEATKLYLMKSSGSRRWNAKLRYLKGLQKQQQDKKSKKVEGITTTSSDNVHGWQEHVSNFVTARRCQSMQSSSAALRDAMSTRPRAVECGIKQHAARAAHAQRAQLAIPDTKSVRAWFHTIDPDPLIDKLIELGIKNLNRLHALASLPDRDQWITRYLGELDQFEF</sequence>
<evidence type="ECO:0000313" key="1">
    <source>
        <dbReference type="EMBL" id="KZT67837.1"/>
    </source>
</evidence>
<evidence type="ECO:0000313" key="2">
    <source>
        <dbReference type="Proteomes" id="UP000076727"/>
    </source>
</evidence>
<protein>
    <submittedName>
        <fullName evidence="1">Uncharacterized protein</fullName>
    </submittedName>
</protein>